<feature type="compositionally biased region" description="Basic and acidic residues" evidence="1">
    <location>
        <begin position="9"/>
        <end position="21"/>
    </location>
</feature>
<accession>A0ABT9ZZS3</accession>
<gene>
    <name evidence="2" type="ORF">J2S74_003629</name>
</gene>
<name>A0ABT9ZZS3_9BACI</name>
<keyword evidence="3" id="KW-1185">Reference proteome</keyword>
<proteinExistence type="predicted"/>
<sequence>MEIQGQLLHRKENTSERQANLREGDIYRAKIDSRTSHHEAVISIRGQAVKATFSGTLPENDRIMVKVEQQTRDGIRVTSIEGESRHNKLQTRSSENQIDRTLSRLDQRQITTELRQATQQFLDRDVFLTRESVRELNRFLHHGKGTLDQRLDTVQALANKGVEPTTANLQAVHEALHGKSLENHIRQISQSDVKESIREILQSDVKSAGRQWNKLNLPQNNGQNKFHSNTPANQSRFSAWQQTIANEANLQLAIEKIRSEVSNQGLPQDILQQLHQGLEQAYDFLQKGRELKARQELTQIILAAQRNMPQSTAPVTTGEQLPQEVLQYITNQIMQSGNVPSKDILITEVTERLAKATDEFKAFQRDVTNQLSRIQILIQQLKSQGVQQTKPMLETVIRQLDQALLKNNWLLFTDMKTEKNVLEASSMLAKAKKHLTQGQHEQARQIIREVQQTIDKLMYKPTNQRVQHFISREVSWLESKAPAHRLTQEFDNTARTLTHNDGSGRQVLEGFRSLGINREPELAQLLANGKGHEAVDQQRNVRTVLLQMLRGEEDSGRQQQLQQALQNLSGQQLMAKIDHQQNMQMLMLQLPILIKGQAENLQVFVNSRNDGEKLDWENCSLYFLMETKKMGEVGILVKVSERALNITLKNDDPTFQSKMEPIAHKYVDKLKDIGFQFQGLHFAPITEEQGSHEVSKQENGHKELKPTMTKKGFDYKI</sequence>
<reference evidence="2 3" key="1">
    <citation type="submission" date="2023-07" db="EMBL/GenBank/DDBJ databases">
        <title>Genomic Encyclopedia of Type Strains, Phase IV (KMG-IV): sequencing the most valuable type-strain genomes for metagenomic binning, comparative biology and taxonomic classification.</title>
        <authorList>
            <person name="Goeker M."/>
        </authorList>
    </citation>
    <scope>NUCLEOTIDE SEQUENCE [LARGE SCALE GENOMIC DNA]</scope>
    <source>
        <strain evidence="2 3">DSM 9768</strain>
    </source>
</reference>
<protein>
    <submittedName>
        <fullName evidence="2">RNA-binding protein with TRAM domain</fullName>
    </submittedName>
</protein>
<organism evidence="2 3">
    <name type="scientific">Evansella vedderi</name>
    <dbReference type="NCBI Taxonomy" id="38282"/>
    <lineage>
        <taxon>Bacteria</taxon>
        <taxon>Bacillati</taxon>
        <taxon>Bacillota</taxon>
        <taxon>Bacilli</taxon>
        <taxon>Bacillales</taxon>
        <taxon>Bacillaceae</taxon>
        <taxon>Evansella</taxon>
    </lineage>
</organism>
<evidence type="ECO:0000313" key="2">
    <source>
        <dbReference type="EMBL" id="MDQ0256211.1"/>
    </source>
</evidence>
<comment type="caution">
    <text evidence="2">The sequence shown here is derived from an EMBL/GenBank/DDBJ whole genome shotgun (WGS) entry which is preliminary data.</text>
</comment>
<dbReference type="EMBL" id="JAUSUG010000015">
    <property type="protein sequence ID" value="MDQ0256211.1"/>
    <property type="molecule type" value="Genomic_DNA"/>
</dbReference>
<dbReference type="RefSeq" id="WP_307327988.1">
    <property type="nucleotide sequence ID" value="NZ_JAUSUG010000015.1"/>
</dbReference>
<dbReference type="Proteomes" id="UP001230005">
    <property type="component" value="Unassembled WGS sequence"/>
</dbReference>
<evidence type="ECO:0000313" key="3">
    <source>
        <dbReference type="Proteomes" id="UP001230005"/>
    </source>
</evidence>
<evidence type="ECO:0000256" key="1">
    <source>
        <dbReference type="SAM" id="MobiDB-lite"/>
    </source>
</evidence>
<feature type="region of interest" description="Disordered" evidence="1">
    <location>
        <begin position="1"/>
        <end position="21"/>
    </location>
</feature>